<dbReference type="EMBL" id="JAYMYR010000003">
    <property type="protein sequence ID" value="KAK7372528.1"/>
    <property type="molecule type" value="Genomic_DNA"/>
</dbReference>
<keyword evidence="4" id="KW-0812">Transmembrane</keyword>
<dbReference type="GO" id="GO:0016020">
    <property type="term" value="C:membrane"/>
    <property type="evidence" value="ECO:0007669"/>
    <property type="project" value="UniProtKB-SubCell"/>
</dbReference>
<sequence length="221" mass="25653">MAIVAEDFFKERKYPFIFTLLILLICIALFLFSFSNTTSNPVAFYSVIQHQAPPHHASKPKVQELPPKVTNVTDEEDQGLPREDPQNVDFIPCLDNFVAIKALKSRKHTEHRERHCSETSLHCLLPLPKGYKVQVPWPKSRDKLLEYKKDQHWVVKSGEYLVFLGGGTQFKDGVDHYIEFMQKNQKIGRTWRVTEKRLTTFWILLGLHIDIKGTHQKAQSL</sequence>
<evidence type="ECO:0000256" key="2">
    <source>
        <dbReference type="ARBA" id="ARBA00022679"/>
    </source>
</evidence>
<keyword evidence="4" id="KW-0472">Membrane</keyword>
<dbReference type="PANTHER" id="PTHR10108">
    <property type="entry name" value="SAM-DEPENDENT METHYLTRANSFERASE"/>
    <property type="match status" value="1"/>
</dbReference>
<comment type="similarity">
    <text evidence="4">Belongs to the methyltransferase superfamily.</text>
</comment>
<proteinExistence type="inferred from homology"/>
<comment type="caution">
    <text evidence="5">The sequence shown here is derived from an EMBL/GenBank/DDBJ whole genome shotgun (WGS) entry which is preliminary data.</text>
</comment>
<organism evidence="5 6">
    <name type="scientific">Phaseolus coccineus</name>
    <name type="common">Scarlet runner bean</name>
    <name type="synonym">Phaseolus multiflorus</name>
    <dbReference type="NCBI Taxonomy" id="3886"/>
    <lineage>
        <taxon>Eukaryota</taxon>
        <taxon>Viridiplantae</taxon>
        <taxon>Streptophyta</taxon>
        <taxon>Embryophyta</taxon>
        <taxon>Tracheophyta</taxon>
        <taxon>Spermatophyta</taxon>
        <taxon>Magnoliopsida</taxon>
        <taxon>eudicotyledons</taxon>
        <taxon>Gunneridae</taxon>
        <taxon>Pentapetalae</taxon>
        <taxon>rosids</taxon>
        <taxon>fabids</taxon>
        <taxon>Fabales</taxon>
        <taxon>Fabaceae</taxon>
        <taxon>Papilionoideae</taxon>
        <taxon>50 kb inversion clade</taxon>
        <taxon>NPAAA clade</taxon>
        <taxon>indigoferoid/millettioid clade</taxon>
        <taxon>Phaseoleae</taxon>
        <taxon>Phaseolus</taxon>
    </lineage>
</organism>
<evidence type="ECO:0000256" key="3">
    <source>
        <dbReference type="ARBA" id="ARBA00023180"/>
    </source>
</evidence>
<comment type="subcellular location">
    <subcellularLocation>
        <location evidence="4">Membrane</location>
        <topology evidence="4">Single-pass type II membrane protein</topology>
    </subcellularLocation>
</comment>
<evidence type="ECO:0000256" key="1">
    <source>
        <dbReference type="ARBA" id="ARBA00022603"/>
    </source>
</evidence>
<name>A0AAN9RNF3_PHACN</name>
<keyword evidence="3 4" id="KW-0325">Glycoprotein</keyword>
<evidence type="ECO:0000313" key="6">
    <source>
        <dbReference type="Proteomes" id="UP001374584"/>
    </source>
</evidence>
<keyword evidence="6" id="KW-1185">Reference proteome</keyword>
<keyword evidence="2 4" id="KW-0808">Transferase</keyword>
<dbReference type="AlphaFoldDB" id="A0AAN9RNF3"/>
<dbReference type="Pfam" id="PF03141">
    <property type="entry name" value="Methyltransf_29"/>
    <property type="match status" value="1"/>
</dbReference>
<evidence type="ECO:0000256" key="4">
    <source>
        <dbReference type="RuleBase" id="RU366043"/>
    </source>
</evidence>
<dbReference type="InterPro" id="IPR004159">
    <property type="entry name" value="Put_SAM_MeTrfase"/>
</dbReference>
<reference evidence="5 6" key="1">
    <citation type="submission" date="2024-01" db="EMBL/GenBank/DDBJ databases">
        <title>The genomes of 5 underutilized Papilionoideae crops provide insights into root nodulation and disease resistanc.</title>
        <authorList>
            <person name="Jiang F."/>
        </authorList>
    </citation>
    <scope>NUCLEOTIDE SEQUENCE [LARGE SCALE GENOMIC DNA]</scope>
    <source>
        <strain evidence="5">JINMINGXINNONG_FW02</strain>
        <tissue evidence="5">Leaves</tissue>
    </source>
</reference>
<dbReference type="EC" id="2.1.1.-" evidence="4"/>
<evidence type="ECO:0000313" key="5">
    <source>
        <dbReference type="EMBL" id="KAK7372528.1"/>
    </source>
</evidence>
<dbReference type="Proteomes" id="UP001374584">
    <property type="component" value="Unassembled WGS sequence"/>
</dbReference>
<gene>
    <name evidence="5" type="ORF">VNO80_05909</name>
</gene>
<keyword evidence="4" id="KW-1133">Transmembrane helix</keyword>
<dbReference type="GO" id="GO:0008168">
    <property type="term" value="F:methyltransferase activity"/>
    <property type="evidence" value="ECO:0007669"/>
    <property type="project" value="UniProtKB-UniRule"/>
</dbReference>
<keyword evidence="1 4" id="KW-0489">Methyltransferase</keyword>
<dbReference type="GO" id="GO:0005802">
    <property type="term" value="C:trans-Golgi network"/>
    <property type="evidence" value="ECO:0007669"/>
    <property type="project" value="TreeGrafter"/>
</dbReference>
<feature type="transmembrane region" description="Helical" evidence="4">
    <location>
        <begin position="16"/>
        <end position="34"/>
    </location>
</feature>
<accession>A0AAN9RNF3</accession>
<dbReference type="PANTHER" id="PTHR10108:SF1123">
    <property type="entry name" value="METHYLTRANSFERASE"/>
    <property type="match status" value="1"/>
</dbReference>
<keyword evidence="4" id="KW-0735">Signal-anchor</keyword>
<dbReference type="GO" id="GO:0005768">
    <property type="term" value="C:endosome"/>
    <property type="evidence" value="ECO:0007669"/>
    <property type="project" value="TreeGrafter"/>
</dbReference>
<protein>
    <recommendedName>
        <fullName evidence="4">Methyltransferase</fullName>
        <ecNumber evidence="4">2.1.1.-</ecNumber>
    </recommendedName>
</protein>
<dbReference type="GO" id="GO:0032259">
    <property type="term" value="P:methylation"/>
    <property type="evidence" value="ECO:0007669"/>
    <property type="project" value="UniProtKB-KW"/>
</dbReference>